<dbReference type="InterPro" id="IPR043502">
    <property type="entry name" value="DNA/RNA_pol_sf"/>
</dbReference>
<dbReference type="EMBL" id="BKCJ010057069">
    <property type="protein sequence ID" value="GEW40641.1"/>
    <property type="molecule type" value="Genomic_DNA"/>
</dbReference>
<dbReference type="Pfam" id="PF17919">
    <property type="entry name" value="RT_RNaseH_2"/>
    <property type="match status" value="1"/>
</dbReference>
<gene>
    <name evidence="3" type="ORF">Tci_212617</name>
</gene>
<dbReference type="InterPro" id="IPR000477">
    <property type="entry name" value="RT_dom"/>
</dbReference>
<dbReference type="InterPro" id="IPR041577">
    <property type="entry name" value="RT_RNaseH_2"/>
</dbReference>
<dbReference type="InterPro" id="IPR043128">
    <property type="entry name" value="Rev_trsase/Diguanyl_cyclase"/>
</dbReference>
<dbReference type="Gene3D" id="3.10.10.10">
    <property type="entry name" value="HIV Type 1 Reverse Transcriptase, subunit A, domain 1"/>
    <property type="match status" value="1"/>
</dbReference>
<feature type="domain" description="Reverse transcriptase" evidence="1">
    <location>
        <begin position="5"/>
        <end position="89"/>
    </location>
</feature>
<dbReference type="CDD" id="cd01647">
    <property type="entry name" value="RT_LTR"/>
    <property type="match status" value="1"/>
</dbReference>
<reference evidence="3" key="1">
    <citation type="journal article" date="2019" name="Sci. Rep.">
        <title>Draft genome of Tanacetum cinerariifolium, the natural source of mosquito coil.</title>
        <authorList>
            <person name="Yamashiro T."/>
            <person name="Shiraishi A."/>
            <person name="Satake H."/>
            <person name="Nakayama K."/>
        </authorList>
    </citation>
    <scope>NUCLEOTIDE SEQUENCE</scope>
</reference>
<evidence type="ECO:0000259" key="2">
    <source>
        <dbReference type="Pfam" id="PF17919"/>
    </source>
</evidence>
<comment type="caution">
    <text evidence="3">The sequence shown here is derived from an EMBL/GenBank/DDBJ whole genome shotgun (WGS) entry which is preliminary data.</text>
</comment>
<sequence length="151" mass="17421">MAFRTLYGHYEFLVMSFGLTNAPVVIMDLMNNVCKLYLDKFFIVFIDDILINSKTKEEHEVHLKLILKQIQEEKLDAKFSKCKFRLEEKDKKFDWGEEQEKVFQSLKDALCSAPNLFLHDGLDDFVVYCDASGQCLGCVLMQGSKVIAYAS</sequence>
<organism evidence="3">
    <name type="scientific">Tanacetum cinerariifolium</name>
    <name type="common">Dalmatian daisy</name>
    <name type="synonym">Chrysanthemum cinerariifolium</name>
    <dbReference type="NCBI Taxonomy" id="118510"/>
    <lineage>
        <taxon>Eukaryota</taxon>
        <taxon>Viridiplantae</taxon>
        <taxon>Streptophyta</taxon>
        <taxon>Embryophyta</taxon>
        <taxon>Tracheophyta</taxon>
        <taxon>Spermatophyta</taxon>
        <taxon>Magnoliopsida</taxon>
        <taxon>eudicotyledons</taxon>
        <taxon>Gunneridae</taxon>
        <taxon>Pentapetalae</taxon>
        <taxon>asterids</taxon>
        <taxon>campanulids</taxon>
        <taxon>Asterales</taxon>
        <taxon>Asteraceae</taxon>
        <taxon>Asteroideae</taxon>
        <taxon>Anthemideae</taxon>
        <taxon>Anthemidinae</taxon>
        <taxon>Tanacetum</taxon>
    </lineage>
</organism>
<dbReference type="Gene3D" id="3.30.70.270">
    <property type="match status" value="1"/>
</dbReference>
<evidence type="ECO:0000313" key="3">
    <source>
        <dbReference type="EMBL" id="GEW40641.1"/>
    </source>
</evidence>
<name>A0A699GV83_TANCI</name>
<dbReference type="InterPro" id="IPR053134">
    <property type="entry name" value="RNA-dir_DNA_polymerase"/>
</dbReference>
<dbReference type="PANTHER" id="PTHR24559">
    <property type="entry name" value="TRANSPOSON TY3-I GAG-POL POLYPROTEIN"/>
    <property type="match status" value="1"/>
</dbReference>
<accession>A0A699GV83</accession>
<proteinExistence type="predicted"/>
<dbReference type="SUPFAM" id="SSF56672">
    <property type="entry name" value="DNA/RNA polymerases"/>
    <property type="match status" value="1"/>
</dbReference>
<dbReference type="AlphaFoldDB" id="A0A699GV83"/>
<dbReference type="Pfam" id="PF00078">
    <property type="entry name" value="RVT_1"/>
    <property type="match status" value="1"/>
</dbReference>
<feature type="domain" description="Reverse transcriptase/retrotransposon-derived protein RNase H-like" evidence="2">
    <location>
        <begin position="95"/>
        <end position="151"/>
    </location>
</feature>
<protein>
    <submittedName>
        <fullName evidence="3">Retrotransposon protein, putative, Ty3-gypsy subclass</fullName>
    </submittedName>
</protein>
<evidence type="ECO:0000259" key="1">
    <source>
        <dbReference type="Pfam" id="PF00078"/>
    </source>
</evidence>
<dbReference type="PANTHER" id="PTHR24559:SF427">
    <property type="entry name" value="RNA-DIRECTED DNA POLYMERASE"/>
    <property type="match status" value="1"/>
</dbReference>